<gene>
    <name evidence="3" type="primary">cheD</name>
    <name evidence="4" type="ORF">CMV30_06785</name>
</gene>
<proteinExistence type="inferred from homology"/>
<evidence type="ECO:0000256" key="1">
    <source>
        <dbReference type="ARBA" id="ARBA00022500"/>
    </source>
</evidence>
<comment type="catalytic activity">
    <reaction evidence="3">
        <text>L-glutaminyl-[protein] + H2O = L-glutamyl-[protein] + NH4(+)</text>
        <dbReference type="Rhea" id="RHEA:16441"/>
        <dbReference type="Rhea" id="RHEA-COMP:10207"/>
        <dbReference type="Rhea" id="RHEA-COMP:10208"/>
        <dbReference type="ChEBI" id="CHEBI:15377"/>
        <dbReference type="ChEBI" id="CHEBI:28938"/>
        <dbReference type="ChEBI" id="CHEBI:29973"/>
        <dbReference type="ChEBI" id="CHEBI:30011"/>
        <dbReference type="EC" id="3.5.1.44"/>
    </reaction>
</comment>
<dbReference type="GO" id="GO:0050568">
    <property type="term" value="F:protein-glutamine glutaminase activity"/>
    <property type="evidence" value="ECO:0007669"/>
    <property type="project" value="UniProtKB-UniRule"/>
</dbReference>
<dbReference type="Pfam" id="PF03975">
    <property type="entry name" value="CheD"/>
    <property type="match status" value="1"/>
</dbReference>
<dbReference type="OrthoDB" id="9807202at2"/>
<keyword evidence="2 3" id="KW-0378">Hydrolase</keyword>
<dbReference type="HAMAP" id="MF_01440">
    <property type="entry name" value="CheD"/>
    <property type="match status" value="1"/>
</dbReference>
<comment type="function">
    <text evidence="3">Probably deamidates glutamine residues to glutamate on methyl-accepting chemotaxis receptors (MCPs), playing an important role in chemotaxis.</text>
</comment>
<name>A0A290QH47_9BACT</name>
<protein>
    <recommendedName>
        <fullName evidence="3">Probable chemoreceptor glutamine deamidase CheD</fullName>
        <ecNumber evidence="3">3.5.1.44</ecNumber>
    </recommendedName>
</protein>
<dbReference type="EMBL" id="CP023344">
    <property type="protein sequence ID" value="ATC63681.1"/>
    <property type="molecule type" value="Genomic_DNA"/>
</dbReference>
<sequence length="172" mass="17890">MAGAPTVSALFAQRVVIGVGDMAVSNNDMVTLSTYALGSCVGVIAYDPVAHAGGILHLMLPDSTISPDKASKQPAMFANTGLPLLFKSLIGVRADMSRLRIFLAGGASVLNGADPFKIGARNCGAVLQYLKTAGYPIAGQDLGGNVNRTVHLKVSNGEVTMKLPDRSEQFSL</sequence>
<comment type="similarity">
    <text evidence="3">Belongs to the CheD family.</text>
</comment>
<dbReference type="Gene3D" id="3.30.1330.200">
    <property type="match status" value="1"/>
</dbReference>
<dbReference type="RefSeq" id="WP_096055313.1">
    <property type="nucleotide sequence ID" value="NZ_CP023344.1"/>
</dbReference>
<dbReference type="Proteomes" id="UP000217265">
    <property type="component" value="Chromosome"/>
</dbReference>
<dbReference type="SUPFAM" id="SSF64438">
    <property type="entry name" value="CNF1/YfiH-like putative cysteine hydrolases"/>
    <property type="match status" value="1"/>
</dbReference>
<dbReference type="InterPro" id="IPR011324">
    <property type="entry name" value="Cytotoxic_necrot_fac-like_cat"/>
</dbReference>
<dbReference type="PANTHER" id="PTHR35147">
    <property type="entry name" value="CHEMORECEPTOR GLUTAMINE DEAMIDASE CHED-RELATED"/>
    <property type="match status" value="1"/>
</dbReference>
<organism evidence="4 5">
    <name type="scientific">Nibricoccus aquaticus</name>
    <dbReference type="NCBI Taxonomy" id="2576891"/>
    <lineage>
        <taxon>Bacteria</taxon>
        <taxon>Pseudomonadati</taxon>
        <taxon>Verrucomicrobiota</taxon>
        <taxon>Opitutia</taxon>
        <taxon>Opitutales</taxon>
        <taxon>Opitutaceae</taxon>
        <taxon>Nibricoccus</taxon>
    </lineage>
</organism>
<keyword evidence="1 3" id="KW-0145">Chemotaxis</keyword>
<evidence type="ECO:0000313" key="5">
    <source>
        <dbReference type="Proteomes" id="UP000217265"/>
    </source>
</evidence>
<dbReference type="InterPro" id="IPR038592">
    <property type="entry name" value="CheD-like_sf"/>
</dbReference>
<dbReference type="InterPro" id="IPR005659">
    <property type="entry name" value="Chemorcpt_Glu_NH3ase_CheD"/>
</dbReference>
<evidence type="ECO:0000256" key="2">
    <source>
        <dbReference type="ARBA" id="ARBA00022801"/>
    </source>
</evidence>
<reference evidence="4 5" key="1">
    <citation type="submission" date="2017-09" db="EMBL/GenBank/DDBJ databases">
        <title>Complete genome sequence of Verrucomicrobial strain HZ-65, isolated from freshwater.</title>
        <authorList>
            <person name="Choi A."/>
        </authorList>
    </citation>
    <scope>NUCLEOTIDE SEQUENCE [LARGE SCALE GENOMIC DNA]</scope>
    <source>
        <strain evidence="4 5">HZ-65</strain>
    </source>
</reference>
<evidence type="ECO:0000256" key="3">
    <source>
        <dbReference type="HAMAP-Rule" id="MF_01440"/>
    </source>
</evidence>
<dbReference type="CDD" id="cd16352">
    <property type="entry name" value="CheD"/>
    <property type="match status" value="1"/>
</dbReference>
<dbReference type="PANTHER" id="PTHR35147:SF1">
    <property type="entry name" value="CHEMORECEPTOR GLUTAMINE DEAMIDASE CHED-RELATED"/>
    <property type="match status" value="1"/>
</dbReference>
<dbReference type="KEGG" id="vbh:CMV30_06785"/>
<keyword evidence="5" id="KW-1185">Reference proteome</keyword>
<accession>A0A290QH47</accession>
<evidence type="ECO:0000313" key="4">
    <source>
        <dbReference type="EMBL" id="ATC63681.1"/>
    </source>
</evidence>
<dbReference type="GO" id="GO:0006935">
    <property type="term" value="P:chemotaxis"/>
    <property type="evidence" value="ECO:0007669"/>
    <property type="project" value="UniProtKB-UniRule"/>
</dbReference>
<dbReference type="AlphaFoldDB" id="A0A290QH47"/>
<dbReference type="EC" id="3.5.1.44" evidence="3"/>